<dbReference type="GO" id="GO:0004849">
    <property type="term" value="F:uridine kinase activity"/>
    <property type="evidence" value="ECO:0007669"/>
    <property type="project" value="UniProtKB-EC"/>
</dbReference>
<dbReference type="SUPFAM" id="SSF52540">
    <property type="entry name" value="P-loop containing nucleoside triphosphate hydrolases"/>
    <property type="match status" value="1"/>
</dbReference>
<gene>
    <name evidence="1" type="ORF">C3B54_11660</name>
</gene>
<name>A0A2L2BPP4_9MICO</name>
<evidence type="ECO:0000313" key="2">
    <source>
        <dbReference type="Proteomes" id="UP000243077"/>
    </source>
</evidence>
<proteinExistence type="predicted"/>
<dbReference type="Proteomes" id="UP000243077">
    <property type="component" value="Chromosome"/>
</dbReference>
<organism evidence="1 2">
    <name type="scientific">Pontimonas salivibrio</name>
    <dbReference type="NCBI Taxonomy" id="1159327"/>
    <lineage>
        <taxon>Bacteria</taxon>
        <taxon>Bacillati</taxon>
        <taxon>Actinomycetota</taxon>
        <taxon>Actinomycetes</taxon>
        <taxon>Micrococcales</taxon>
        <taxon>Microbacteriaceae</taxon>
        <taxon>Pontimonas</taxon>
    </lineage>
</organism>
<keyword evidence="2" id="KW-1185">Reference proteome</keyword>
<evidence type="ECO:0000313" key="1">
    <source>
        <dbReference type="EMBL" id="AVG23643.1"/>
    </source>
</evidence>
<dbReference type="InterPro" id="IPR027417">
    <property type="entry name" value="P-loop_NTPase"/>
</dbReference>
<dbReference type="KEGG" id="psai:C3B54_11660"/>
<keyword evidence="1" id="KW-0808">Transferase</keyword>
<sequence length="167" mass="18836">MSIAESGTARQLVLVDGRSGAGKTQWASALARESGFTLLSLDEVYPGWDGLDAGHWHTYQHGIVPWSEGRVARLRMWDWARSRPGGVREIGPEVNLIIEGCGALSTFTALYATTRLWVDADDEVRKQRALDRDGEQFAPHWLRWALQEERFYRIHQSRSLADSIITA</sequence>
<dbReference type="RefSeq" id="WP_104913224.1">
    <property type="nucleotide sequence ID" value="NZ_CP026923.1"/>
</dbReference>
<dbReference type="Gene3D" id="3.40.50.300">
    <property type="entry name" value="P-loop containing nucleotide triphosphate hydrolases"/>
    <property type="match status" value="1"/>
</dbReference>
<keyword evidence="1" id="KW-0418">Kinase</keyword>
<protein>
    <submittedName>
        <fullName evidence="1">Uridine kinase</fullName>
        <ecNumber evidence="1">2.7.1.48</ecNumber>
    </submittedName>
</protein>
<reference evidence="1 2" key="1">
    <citation type="submission" date="2018-02" db="EMBL/GenBank/DDBJ databases">
        <title>Complete genome of the streamlined marine actinobacterium Pontimonas salivibrio CL-TW6 adapted to coastal planktonic lifestype.</title>
        <authorList>
            <person name="Cho B.C."/>
            <person name="Hardies S.C."/>
            <person name="Jang G.I."/>
            <person name="Hwang C.Y."/>
        </authorList>
    </citation>
    <scope>NUCLEOTIDE SEQUENCE [LARGE SCALE GENOMIC DNA]</scope>
    <source>
        <strain evidence="1 2">CL-TW6</strain>
    </source>
</reference>
<dbReference type="EC" id="2.7.1.48" evidence="1"/>
<accession>A0A2L2BPP4</accession>
<dbReference type="OrthoDB" id="3237545at2"/>
<dbReference type="EMBL" id="CP026923">
    <property type="protein sequence ID" value="AVG23643.1"/>
    <property type="molecule type" value="Genomic_DNA"/>
</dbReference>
<dbReference type="AlphaFoldDB" id="A0A2L2BPP4"/>